<protein>
    <submittedName>
        <fullName evidence="1">Uncharacterized protein</fullName>
    </submittedName>
</protein>
<gene>
    <name evidence="1" type="ORF">LX70_00505</name>
</gene>
<proteinExistence type="predicted"/>
<accession>A0A2S8SD29</accession>
<dbReference type="Pfam" id="PF20083">
    <property type="entry name" value="DUF6477"/>
    <property type="match status" value="1"/>
</dbReference>
<evidence type="ECO:0000313" key="2">
    <source>
        <dbReference type="Proteomes" id="UP000238338"/>
    </source>
</evidence>
<dbReference type="OrthoDB" id="7875218at2"/>
<reference evidence="1 2" key="1">
    <citation type="submission" date="2018-02" db="EMBL/GenBank/DDBJ databases">
        <title>Genomic Encyclopedia of Archaeal and Bacterial Type Strains, Phase II (KMG-II): from individual species to whole genera.</title>
        <authorList>
            <person name="Goeker M."/>
        </authorList>
    </citation>
    <scope>NUCLEOTIDE SEQUENCE [LARGE SCALE GENOMIC DNA]</scope>
    <source>
        <strain evidence="1 2">DSM 18921</strain>
    </source>
</reference>
<evidence type="ECO:0000313" key="1">
    <source>
        <dbReference type="EMBL" id="PQV58693.1"/>
    </source>
</evidence>
<sequence length="96" mass="10730">MTDLLALVSNLRRPKLLIRAARAGAMGYNRNRDLKRVMRLAEPPSPERALNALIAAEAEIEEVRRQGQATYSFARHIEILIAMIGEARLLPRPQGA</sequence>
<dbReference type="EMBL" id="PVEP01000001">
    <property type="protein sequence ID" value="PQV58693.1"/>
    <property type="molecule type" value="Genomic_DNA"/>
</dbReference>
<organism evidence="1 2">
    <name type="scientific">Albidovulum denitrificans</name>
    <dbReference type="NCBI Taxonomy" id="404881"/>
    <lineage>
        <taxon>Bacteria</taxon>
        <taxon>Pseudomonadati</taxon>
        <taxon>Pseudomonadota</taxon>
        <taxon>Alphaproteobacteria</taxon>
        <taxon>Rhodobacterales</taxon>
        <taxon>Paracoccaceae</taxon>
        <taxon>Albidovulum</taxon>
    </lineage>
</organism>
<keyword evidence="2" id="KW-1185">Reference proteome</keyword>
<dbReference type="Proteomes" id="UP000238338">
    <property type="component" value="Unassembled WGS sequence"/>
</dbReference>
<dbReference type="AlphaFoldDB" id="A0A2S8SD29"/>
<name>A0A2S8SD29_9RHOB</name>
<dbReference type="RefSeq" id="WP_105512947.1">
    <property type="nucleotide sequence ID" value="NZ_PVEP01000001.1"/>
</dbReference>
<comment type="caution">
    <text evidence="1">The sequence shown here is derived from an EMBL/GenBank/DDBJ whole genome shotgun (WGS) entry which is preliminary data.</text>
</comment>
<dbReference type="InterPro" id="IPR045516">
    <property type="entry name" value="DUF6477"/>
</dbReference>